<comment type="similarity">
    <text evidence="1">Belongs to the uracil-DNA glycosylase (UDG) superfamily. Type 4 (UDGa) family.</text>
</comment>
<dbReference type="Gene3D" id="3.90.45.10">
    <property type="entry name" value="Peptide deformylase"/>
    <property type="match status" value="1"/>
</dbReference>
<dbReference type="SMART" id="SM00986">
    <property type="entry name" value="UDG"/>
    <property type="match status" value="1"/>
</dbReference>
<dbReference type="Pfam" id="PF03167">
    <property type="entry name" value="UDG"/>
    <property type="match status" value="1"/>
</dbReference>
<dbReference type="SUPFAM" id="SSF56420">
    <property type="entry name" value="Peptide deformylase"/>
    <property type="match status" value="1"/>
</dbReference>
<evidence type="ECO:0000256" key="1">
    <source>
        <dbReference type="ARBA" id="ARBA00006521"/>
    </source>
</evidence>
<dbReference type="InterPro" id="IPR036821">
    <property type="entry name" value="Peptide_deformylase_sf"/>
</dbReference>
<organism evidence="5 6">
    <name type="scientific">Hevea brasiliensis</name>
    <name type="common">Para rubber tree</name>
    <name type="synonym">Siphonia brasiliensis</name>
    <dbReference type="NCBI Taxonomy" id="3981"/>
    <lineage>
        <taxon>Eukaryota</taxon>
        <taxon>Viridiplantae</taxon>
        <taxon>Streptophyta</taxon>
        <taxon>Embryophyta</taxon>
        <taxon>Tracheophyta</taxon>
        <taxon>Spermatophyta</taxon>
        <taxon>Magnoliopsida</taxon>
        <taxon>eudicotyledons</taxon>
        <taxon>Gunneridae</taxon>
        <taxon>Pentapetalae</taxon>
        <taxon>rosids</taxon>
        <taxon>fabids</taxon>
        <taxon>Malpighiales</taxon>
        <taxon>Euphorbiaceae</taxon>
        <taxon>Crotonoideae</taxon>
        <taxon>Micrandreae</taxon>
        <taxon>Hevea</taxon>
    </lineage>
</organism>
<keyword evidence="3" id="KW-0934">Plastid</keyword>
<dbReference type="HAMAP" id="MF_00163">
    <property type="entry name" value="Pep_deformylase"/>
    <property type="match status" value="1"/>
</dbReference>
<dbReference type="NCBIfam" id="TIGR00079">
    <property type="entry name" value="pept_deformyl"/>
    <property type="match status" value="1"/>
</dbReference>
<dbReference type="CDD" id="cd00487">
    <property type="entry name" value="Pep_deformylase"/>
    <property type="match status" value="1"/>
</dbReference>
<comment type="subcellular location">
    <subcellularLocation>
        <location evidence="3">Plastid</location>
        <location evidence="3">Chloroplast</location>
    </subcellularLocation>
</comment>
<keyword evidence="3" id="KW-0479">Metal-binding</keyword>
<keyword evidence="3" id="KW-0150">Chloroplast</keyword>
<dbReference type="InterPro" id="IPR005122">
    <property type="entry name" value="Uracil-DNA_glycosylase-like"/>
</dbReference>
<dbReference type="EC" id="3.5.1.88" evidence="3"/>
<evidence type="ECO:0000313" key="5">
    <source>
        <dbReference type="EMBL" id="KAF2282176.1"/>
    </source>
</evidence>
<evidence type="ECO:0000313" key="6">
    <source>
        <dbReference type="Proteomes" id="UP000467840"/>
    </source>
</evidence>
<gene>
    <name evidence="5" type="ORF">GH714_043000</name>
</gene>
<dbReference type="Proteomes" id="UP000467840">
    <property type="component" value="Unassembled WGS sequence"/>
</dbReference>
<dbReference type="InterPro" id="IPR023635">
    <property type="entry name" value="Peptide_deformylase"/>
</dbReference>
<keyword evidence="6" id="KW-1185">Reference proteome</keyword>
<evidence type="ECO:0000259" key="4">
    <source>
        <dbReference type="SMART" id="SM00986"/>
    </source>
</evidence>
<dbReference type="SUPFAM" id="SSF52141">
    <property type="entry name" value="Uracil-DNA glycosylase-like"/>
    <property type="match status" value="1"/>
</dbReference>
<dbReference type="Gene3D" id="3.40.470.10">
    <property type="entry name" value="Uracil-DNA glycosylase-like domain"/>
    <property type="match status" value="1"/>
</dbReference>
<dbReference type="Pfam" id="PF01327">
    <property type="entry name" value="Pep_deformylase"/>
    <property type="match status" value="1"/>
</dbReference>
<protein>
    <recommendedName>
        <fullName evidence="3">Peptide deformylase</fullName>
        <ecNumber evidence="3">3.5.1.88</ecNumber>
    </recommendedName>
</protein>
<dbReference type="PANTHER" id="PTHR10458:SF22">
    <property type="entry name" value="PEPTIDE DEFORMYLASE"/>
    <property type="match status" value="1"/>
</dbReference>
<dbReference type="CDD" id="cd10030">
    <property type="entry name" value="UDG-F4_TTUDGA_SPO1dp_like"/>
    <property type="match status" value="1"/>
</dbReference>
<comment type="function">
    <text evidence="3">Removes the formyl group from the N-terminal Met of newly synthesized proteins.</text>
</comment>
<dbReference type="GO" id="GO:0009507">
    <property type="term" value="C:chloroplast"/>
    <property type="evidence" value="ECO:0007669"/>
    <property type="project" value="UniProtKB-SubCell"/>
</dbReference>
<comment type="caution">
    <text evidence="5">The sequence shown here is derived from an EMBL/GenBank/DDBJ whole genome shotgun (WGS) entry which is preliminary data.</text>
</comment>
<dbReference type="PRINTS" id="PR01576">
    <property type="entry name" value="PDEFORMYLASE"/>
</dbReference>
<reference evidence="5 6" key="1">
    <citation type="journal article" date="2020" name="Mol. Plant">
        <title>The Chromosome-Based Rubber Tree Genome Provides New Insights into Spurge Genome Evolution and Rubber Biosynthesis.</title>
        <authorList>
            <person name="Liu J."/>
            <person name="Shi C."/>
            <person name="Shi C.C."/>
            <person name="Li W."/>
            <person name="Zhang Q.J."/>
            <person name="Zhang Y."/>
            <person name="Li K."/>
            <person name="Lu H.F."/>
            <person name="Shi C."/>
            <person name="Zhu S.T."/>
            <person name="Xiao Z.Y."/>
            <person name="Nan H."/>
            <person name="Yue Y."/>
            <person name="Zhu X.G."/>
            <person name="Wu Y."/>
            <person name="Hong X.N."/>
            <person name="Fan G.Y."/>
            <person name="Tong Y."/>
            <person name="Zhang D."/>
            <person name="Mao C.L."/>
            <person name="Liu Y.L."/>
            <person name="Hao S.J."/>
            <person name="Liu W.Q."/>
            <person name="Lv M.Q."/>
            <person name="Zhang H.B."/>
            <person name="Liu Y."/>
            <person name="Hu-Tang G.R."/>
            <person name="Wang J.P."/>
            <person name="Wang J.H."/>
            <person name="Sun Y.H."/>
            <person name="Ni S.B."/>
            <person name="Chen W.B."/>
            <person name="Zhang X.C."/>
            <person name="Jiao Y.N."/>
            <person name="Eichler E.E."/>
            <person name="Li G.H."/>
            <person name="Liu X."/>
            <person name="Gao L.Z."/>
        </authorList>
    </citation>
    <scope>NUCLEOTIDE SEQUENCE [LARGE SCALE GENOMIC DNA]</scope>
    <source>
        <strain evidence="6">cv. GT1</strain>
        <tissue evidence="5">Leaf</tissue>
    </source>
</reference>
<dbReference type="AlphaFoldDB" id="A0A6A6K280"/>
<dbReference type="InterPro" id="IPR036895">
    <property type="entry name" value="Uracil-DNA_glycosylase-like_sf"/>
</dbReference>
<dbReference type="NCBIfam" id="TIGR00758">
    <property type="entry name" value="UDG_fam4"/>
    <property type="match status" value="1"/>
</dbReference>
<dbReference type="GO" id="GO:0046872">
    <property type="term" value="F:metal ion binding"/>
    <property type="evidence" value="ECO:0007669"/>
    <property type="project" value="UniProtKB-KW"/>
</dbReference>
<feature type="domain" description="Uracil-DNA glycosylase-like" evidence="4">
    <location>
        <begin position="301"/>
        <end position="542"/>
    </location>
</feature>
<accession>A0A6A6K280</accession>
<comment type="similarity">
    <text evidence="2 3">Belongs to the polypeptide deformylase family.</text>
</comment>
<keyword evidence="3" id="KW-0648">Protein biosynthesis</keyword>
<dbReference type="NCBIfam" id="NF001159">
    <property type="entry name" value="PRK00150.1-3"/>
    <property type="match status" value="1"/>
</dbReference>
<dbReference type="GO" id="GO:0042586">
    <property type="term" value="F:peptide deformylase activity"/>
    <property type="evidence" value="ECO:0007669"/>
    <property type="project" value="UniProtKB-EC"/>
</dbReference>
<keyword evidence="3" id="KW-0378">Hydrolase</keyword>
<dbReference type="PANTHER" id="PTHR10458">
    <property type="entry name" value="PEPTIDE DEFORMYLASE"/>
    <property type="match status" value="1"/>
</dbReference>
<dbReference type="EMBL" id="JAAGAX010000511">
    <property type="protein sequence ID" value="KAF2282176.1"/>
    <property type="molecule type" value="Genomic_DNA"/>
</dbReference>
<proteinExistence type="inferred from homology"/>
<dbReference type="GO" id="GO:0006412">
    <property type="term" value="P:translation"/>
    <property type="evidence" value="ECO:0007669"/>
    <property type="project" value="UniProtKB-KW"/>
</dbReference>
<dbReference type="SMART" id="SM00987">
    <property type="entry name" value="UreE_C"/>
    <property type="match status" value="1"/>
</dbReference>
<evidence type="ECO:0000256" key="2">
    <source>
        <dbReference type="ARBA" id="ARBA00010759"/>
    </source>
</evidence>
<dbReference type="InterPro" id="IPR005273">
    <property type="entry name" value="Ura-DNA_glyco_family4"/>
</dbReference>
<evidence type="ECO:0000256" key="3">
    <source>
        <dbReference type="RuleBase" id="RU362111"/>
    </source>
</evidence>
<keyword evidence="3" id="KW-0809">Transit peptide</keyword>
<name>A0A6A6K280_HEVBR</name>
<sequence>MQGFSTRGDRAMAVLPLLTLPDSRLSLCSEEVHAADFGPQLETLANNMLETMYHNRGIGLAAVQVGVHKRICVIDLEHGSDRYEIPKDDGVGEYRATCGSTVIVNPVVIEESEQLVTMEEGCLSVPNHRETVRRPEHIIVQYTDLNKQTKYIKACGLLARCLQHELDHLNGVVFLQRISKLKRDMESNMTDKEKDAVAGSGELLEVLKFYHENGVDCVLEEDGPGAHAPPAAALQGQEECTLQADGPSGQVVDAGESQFSTDWVATAKGLADKCGTLAELREAVESFEGCEIKKAAMNTVFSDGNPNAKIMLIGEAPGSNEDREGRPFCGASGMLLDKMLAAIGLDRKSTYISNTTFWRPPGNRRPTDFELEICKPFVEKHIALIAPSILVLAYPHSSDFGNKARCGNKAAGGCATPRARRSVHCVNVTVRVYGALGVTMVDFGEGTYNVSISGTCSSSELCTGNCDCNTEFTAVTFERTCNGGACDGAGGSGRKMSLKSLQGLEFSGIKGKEDDGRIVFHSDALNTDLIIVKVEEAVVEELDTTAAEIAAEGVVAAMQLRSSKPCSRN</sequence>
<comment type="catalytic activity">
    <reaction evidence="3">
        <text>N-terminal N-formyl-L-methionyl-[peptide] + H2O = N-terminal L-methionyl-[peptide] + formate</text>
        <dbReference type="Rhea" id="RHEA:24420"/>
        <dbReference type="Rhea" id="RHEA-COMP:10639"/>
        <dbReference type="Rhea" id="RHEA-COMP:10640"/>
        <dbReference type="ChEBI" id="CHEBI:15377"/>
        <dbReference type="ChEBI" id="CHEBI:15740"/>
        <dbReference type="ChEBI" id="CHEBI:49298"/>
        <dbReference type="ChEBI" id="CHEBI:64731"/>
        <dbReference type="EC" id="3.5.1.88"/>
    </reaction>
</comment>
<dbReference type="GO" id="GO:0019104">
    <property type="term" value="F:DNA N-glycosylase activity"/>
    <property type="evidence" value="ECO:0007669"/>
    <property type="project" value="UniProtKB-ARBA"/>
</dbReference>